<dbReference type="Gramene" id="TraesWEE_scaffold_107124_01G000200.1">
    <property type="protein sequence ID" value="TraesWEE_scaffold_107124_01G000200.1"/>
    <property type="gene ID" value="TraesWEE_scaffold_107124_01G000200"/>
</dbReference>
<dbReference type="RefSeq" id="XP_044414453.1">
    <property type="nucleotide sequence ID" value="XM_044558518.1"/>
</dbReference>
<feature type="region of interest" description="Disordered" evidence="1">
    <location>
        <begin position="1"/>
        <end position="37"/>
    </location>
</feature>
<dbReference type="Gramene" id="TraesROB_scaffold_057638_01G000200.1">
    <property type="protein sequence ID" value="TraesROB_scaffold_057638_01G000200.1"/>
    <property type="gene ID" value="TraesROB_scaffold_057638_01G000200"/>
</dbReference>
<name>A0A3B6PQD0_WHEAT</name>
<reference evidence="2" key="2">
    <citation type="submission" date="2018-10" db="UniProtKB">
        <authorList>
            <consortium name="EnsemblPlants"/>
        </authorList>
    </citation>
    <scope>IDENTIFICATION</scope>
</reference>
<evidence type="ECO:0000313" key="2">
    <source>
        <dbReference type="EnsemblPlants" id="TraesCS6B02G372300.1"/>
    </source>
</evidence>
<dbReference type="Gramene" id="TraesCLE_scaffold_049516_01G000200.1">
    <property type="protein sequence ID" value="TraesCLE_scaffold_049516_01G000200.1"/>
    <property type="gene ID" value="TraesCLE_scaffold_049516_01G000200"/>
</dbReference>
<protein>
    <submittedName>
        <fullName evidence="2">Uncharacterized protein</fullName>
    </submittedName>
</protein>
<dbReference type="Gramene" id="TraesSTA6B03G03593220.2">
    <property type="protein sequence ID" value="TraesSTA6B03G03593220.2"/>
    <property type="gene ID" value="TraesSTA6B03G03593220"/>
</dbReference>
<dbReference type="GeneID" id="123138537"/>
<accession>A0A3B6PQD0</accession>
<dbReference type="Gramene" id="TraesLAC6B03G03559020.1">
    <property type="protein sequence ID" value="TraesLAC6B03G03559020.1"/>
    <property type="gene ID" value="TraesLAC6B03G03559020"/>
</dbReference>
<dbReference type="Gramene" id="TraesCAD_scaffold_059934_01G000200.1">
    <property type="protein sequence ID" value="TraesCAD_scaffold_059934_01G000200.1"/>
    <property type="gene ID" value="TraesCAD_scaffold_059934_01G000200"/>
</dbReference>
<evidence type="ECO:0000256" key="1">
    <source>
        <dbReference type="SAM" id="MobiDB-lite"/>
    </source>
</evidence>
<dbReference type="EnsemblPlants" id="TraesCS6B02G372300.1">
    <property type="protein sequence ID" value="TraesCS6B02G372300.1"/>
    <property type="gene ID" value="TraesCS6B02G372300"/>
</dbReference>
<dbReference type="Gramene" id="TraesPARA_EIv1.0_2095500.1">
    <property type="protein sequence ID" value="TraesPARA_EIv1.0_2095500.1.CDS"/>
    <property type="gene ID" value="TraesPARA_EIv1.0_2095500"/>
</dbReference>
<gene>
    <name evidence="2" type="primary">LOC123138537</name>
</gene>
<dbReference type="Gramene" id="TraesCS6B03G1051600.1">
    <property type="protein sequence ID" value="TraesCS6B03G1051600.1.CDS"/>
    <property type="gene ID" value="TraesCS6B03G1051600"/>
</dbReference>
<dbReference type="Gramene" id="TraesJUL6B03G03634370.1">
    <property type="protein sequence ID" value="TraesJUL6B03G03634370.1"/>
    <property type="gene ID" value="TraesJUL6B03G03634370"/>
</dbReference>
<organism evidence="2">
    <name type="scientific">Triticum aestivum</name>
    <name type="common">Wheat</name>
    <dbReference type="NCBI Taxonomy" id="4565"/>
    <lineage>
        <taxon>Eukaryota</taxon>
        <taxon>Viridiplantae</taxon>
        <taxon>Streptophyta</taxon>
        <taxon>Embryophyta</taxon>
        <taxon>Tracheophyta</taxon>
        <taxon>Spermatophyta</taxon>
        <taxon>Magnoliopsida</taxon>
        <taxon>Liliopsida</taxon>
        <taxon>Poales</taxon>
        <taxon>Poaceae</taxon>
        <taxon>BOP clade</taxon>
        <taxon>Pooideae</taxon>
        <taxon>Triticodae</taxon>
        <taxon>Triticeae</taxon>
        <taxon>Triticinae</taxon>
        <taxon>Triticum</taxon>
    </lineage>
</organism>
<dbReference type="Gramene" id="TraesJAG6B03G03592960.1">
    <property type="protein sequence ID" value="TraesJAG6B03G03592960.1"/>
    <property type="gene ID" value="TraesJAG6B03G03592960"/>
</dbReference>
<dbReference type="Proteomes" id="UP000019116">
    <property type="component" value="Chromosome 6B"/>
</dbReference>
<sequence>MMDDELFKLDTEPLGVYSEDATNDDKPLEDEPQNERTCDDDFKHLSQNAEDRVLAFEELDEDNLMGQLFAENPLELANYAMNHVPMYDDHDYGPDRVHKIQCTLAHSQRYAAHGLDMLAHAELLYTQLRSDIRSDRVPEPLLEGTIQWAEQMAAYAEVLDDYSDEVHESALYLIRFELEGPMLARHDQLVTVADQLLGEQRNMRARVRWAREYIEQRQAWYQESLKFLHLDFYNGEAQQQANSAQDVEAQAVEDQVNVQGNAVEKQNLED</sequence>
<dbReference type="Gramene" id="TraesSTA6B03G03593220.1">
    <property type="protein sequence ID" value="TraesSTA6B03G03593220.1"/>
    <property type="gene ID" value="TraesSTA6B03G03593220"/>
</dbReference>
<keyword evidence="3" id="KW-1185">Reference proteome</keyword>
<dbReference type="PaxDb" id="4565-Traes_6BL_804978C0C.1"/>
<evidence type="ECO:0000313" key="3">
    <source>
        <dbReference type="Proteomes" id="UP000019116"/>
    </source>
</evidence>
<dbReference type="OMA" id="NHVPMYD"/>
<dbReference type="Gramene" id="TraesCS6B02G372300.1">
    <property type="protein sequence ID" value="TraesCS6B02G372300.1"/>
    <property type="gene ID" value="TraesCS6B02G372300"/>
</dbReference>
<reference evidence="2" key="1">
    <citation type="submission" date="2018-08" db="EMBL/GenBank/DDBJ databases">
        <authorList>
            <person name="Rossello M."/>
        </authorList>
    </citation>
    <scope>NUCLEOTIDE SEQUENCE [LARGE SCALE GENOMIC DNA]</scope>
    <source>
        <strain evidence="2">cv. Chinese Spring</strain>
    </source>
</reference>
<feature type="compositionally biased region" description="Basic and acidic residues" evidence="1">
    <location>
        <begin position="1"/>
        <end position="11"/>
    </location>
</feature>
<dbReference type="KEGG" id="taes:123138537"/>
<dbReference type="AlphaFoldDB" id="A0A3B6PQD0"/>
<dbReference type="RefSeq" id="XP_044414452.1">
    <property type="nucleotide sequence ID" value="XM_044558517.1"/>
</dbReference>
<proteinExistence type="predicted"/>
<dbReference type="Gramene" id="TraesSYM6B03G03546170.1">
    <property type="protein sequence ID" value="TraesSYM6B03G03546170.1"/>
    <property type="gene ID" value="TraesSYM6B03G03546170"/>
</dbReference>
<dbReference type="OrthoDB" id="10396103at2759"/>